<evidence type="ECO:0000313" key="3">
    <source>
        <dbReference type="Proteomes" id="UP000003688"/>
    </source>
</evidence>
<dbReference type="STRING" id="320771.Cflav_PD4168"/>
<organism evidence="2 3">
    <name type="scientific">Pedosphaera parvula (strain Ellin514)</name>
    <dbReference type="NCBI Taxonomy" id="320771"/>
    <lineage>
        <taxon>Bacteria</taxon>
        <taxon>Pseudomonadati</taxon>
        <taxon>Verrucomicrobiota</taxon>
        <taxon>Pedosphaerae</taxon>
        <taxon>Pedosphaerales</taxon>
        <taxon>Pedosphaeraceae</taxon>
        <taxon>Pedosphaera</taxon>
    </lineage>
</organism>
<dbReference type="EMBL" id="ABOX02000009">
    <property type="protein sequence ID" value="EEF61490.1"/>
    <property type="molecule type" value="Genomic_DNA"/>
</dbReference>
<name>B9XEZ2_PEDPL</name>
<reference evidence="2 3" key="1">
    <citation type="journal article" date="2011" name="J. Bacteriol.">
        <title>Genome sequence of 'Pedosphaera parvula' Ellin514, an aerobic Verrucomicrobial isolate from pasture soil.</title>
        <authorList>
            <person name="Kant R."/>
            <person name="van Passel M.W."/>
            <person name="Sangwan P."/>
            <person name="Palva A."/>
            <person name="Lucas S."/>
            <person name="Copeland A."/>
            <person name="Lapidus A."/>
            <person name="Glavina Del Rio T."/>
            <person name="Dalin E."/>
            <person name="Tice H."/>
            <person name="Bruce D."/>
            <person name="Goodwin L."/>
            <person name="Pitluck S."/>
            <person name="Chertkov O."/>
            <person name="Larimer F.W."/>
            <person name="Land M.L."/>
            <person name="Hauser L."/>
            <person name="Brettin T.S."/>
            <person name="Detter J.C."/>
            <person name="Han S."/>
            <person name="de Vos W.M."/>
            <person name="Janssen P.H."/>
            <person name="Smidt H."/>
        </authorList>
    </citation>
    <scope>NUCLEOTIDE SEQUENCE [LARGE SCALE GENOMIC DNA]</scope>
    <source>
        <strain evidence="2 3">Ellin514</strain>
    </source>
</reference>
<feature type="transmembrane region" description="Helical" evidence="1">
    <location>
        <begin position="25"/>
        <end position="47"/>
    </location>
</feature>
<dbReference type="Proteomes" id="UP000003688">
    <property type="component" value="Unassembled WGS sequence"/>
</dbReference>
<comment type="caution">
    <text evidence="2">The sequence shown here is derived from an EMBL/GenBank/DDBJ whole genome shotgun (WGS) entry which is preliminary data.</text>
</comment>
<proteinExistence type="predicted"/>
<gene>
    <name evidence="2" type="ORF">Cflav_PD4168</name>
</gene>
<dbReference type="AlphaFoldDB" id="B9XEZ2"/>
<protein>
    <submittedName>
        <fullName evidence="2">Uncharacterized protein</fullName>
    </submittedName>
</protein>
<keyword evidence="1" id="KW-0812">Transmembrane</keyword>
<keyword evidence="3" id="KW-1185">Reference proteome</keyword>
<evidence type="ECO:0000256" key="1">
    <source>
        <dbReference type="SAM" id="Phobius"/>
    </source>
</evidence>
<keyword evidence="1" id="KW-1133">Transmembrane helix</keyword>
<keyword evidence="1" id="KW-0472">Membrane</keyword>
<evidence type="ECO:0000313" key="2">
    <source>
        <dbReference type="EMBL" id="EEF61490.1"/>
    </source>
</evidence>
<sequence length="55" mass="6200">MSIGLPICDFEGTVRKMRLTRWMKYLFVAVEMRTLAGIGLMTCRLYLGLTSANLG</sequence>
<accession>B9XEZ2</accession>